<comment type="similarity">
    <text evidence="1">Belongs to the zinc-containing alcohol dehydrogenase family. Quinone oxidoreductase subfamily.</text>
</comment>
<dbReference type="InterPro" id="IPR011032">
    <property type="entry name" value="GroES-like_sf"/>
</dbReference>
<keyword evidence="5" id="KW-1185">Reference proteome</keyword>
<dbReference type="GO" id="GO:0016628">
    <property type="term" value="F:oxidoreductase activity, acting on the CH-CH group of donors, NAD or NADP as acceptor"/>
    <property type="evidence" value="ECO:0007669"/>
    <property type="project" value="InterPro"/>
</dbReference>
<comment type="caution">
    <text evidence="4">The sequence shown here is derived from an EMBL/GenBank/DDBJ whole genome shotgun (WGS) entry which is preliminary data.</text>
</comment>
<evidence type="ECO:0000256" key="1">
    <source>
        <dbReference type="ARBA" id="ARBA00010371"/>
    </source>
</evidence>
<accession>A0AAN9SXC9</accession>
<name>A0AAN9SXC9_PSOTE</name>
<protein>
    <recommendedName>
        <fullName evidence="3">Enoyl reductase (ER) domain-containing protein</fullName>
    </recommendedName>
</protein>
<gene>
    <name evidence="4" type="ORF">VNO78_09674</name>
</gene>
<dbReference type="SUPFAM" id="SSF51735">
    <property type="entry name" value="NAD(P)-binding Rossmann-fold domains"/>
    <property type="match status" value="1"/>
</dbReference>
<evidence type="ECO:0000259" key="3">
    <source>
        <dbReference type="SMART" id="SM00829"/>
    </source>
</evidence>
<proteinExistence type="inferred from homology"/>
<reference evidence="4 5" key="1">
    <citation type="submission" date="2024-01" db="EMBL/GenBank/DDBJ databases">
        <title>The genomes of 5 underutilized Papilionoideae crops provide insights into root nodulation and disease resistanc.</title>
        <authorList>
            <person name="Jiang F."/>
        </authorList>
    </citation>
    <scope>NUCLEOTIDE SEQUENCE [LARGE SCALE GENOMIC DNA]</scope>
    <source>
        <strain evidence="4">DUOXIRENSHENG_FW03</strain>
        <tissue evidence="4">Leaves</tissue>
    </source>
</reference>
<dbReference type="InterPro" id="IPR036291">
    <property type="entry name" value="NAD(P)-bd_dom_sf"/>
</dbReference>
<dbReference type="SMART" id="SM00829">
    <property type="entry name" value="PKS_ER"/>
    <property type="match status" value="1"/>
</dbReference>
<dbReference type="InterPro" id="IPR020843">
    <property type="entry name" value="ER"/>
</dbReference>
<evidence type="ECO:0000256" key="2">
    <source>
        <dbReference type="ARBA" id="ARBA00023002"/>
    </source>
</evidence>
<keyword evidence="2" id="KW-0560">Oxidoreductase</keyword>
<dbReference type="AlphaFoldDB" id="A0AAN9SXC9"/>
<dbReference type="Proteomes" id="UP001386955">
    <property type="component" value="Unassembled WGS sequence"/>
</dbReference>
<dbReference type="EMBL" id="JAYMYS010000002">
    <property type="protein sequence ID" value="KAK7407670.1"/>
    <property type="molecule type" value="Genomic_DNA"/>
</dbReference>
<dbReference type="Gene3D" id="3.90.180.10">
    <property type="entry name" value="Medium-chain alcohol dehydrogenases, catalytic domain"/>
    <property type="match status" value="3"/>
</dbReference>
<dbReference type="InterPro" id="IPR044626">
    <property type="entry name" value="AOR-like"/>
</dbReference>
<dbReference type="SUPFAM" id="SSF50129">
    <property type="entry name" value="GroES-like"/>
    <property type="match status" value="1"/>
</dbReference>
<evidence type="ECO:0000313" key="5">
    <source>
        <dbReference type="Proteomes" id="UP001386955"/>
    </source>
</evidence>
<feature type="domain" description="Enoyl reductase (ER)" evidence="3">
    <location>
        <begin position="14"/>
        <end position="342"/>
    </location>
</feature>
<dbReference type="PANTHER" id="PTHR44573">
    <property type="entry name" value="NADPH-DEPENDENT ALKENAL/ONE OXIDOREDUCTASE, CHLOROPLASTIC"/>
    <property type="match status" value="1"/>
</dbReference>
<organism evidence="4 5">
    <name type="scientific">Psophocarpus tetragonolobus</name>
    <name type="common">Winged bean</name>
    <name type="synonym">Dolichos tetragonolobus</name>
    <dbReference type="NCBI Taxonomy" id="3891"/>
    <lineage>
        <taxon>Eukaryota</taxon>
        <taxon>Viridiplantae</taxon>
        <taxon>Streptophyta</taxon>
        <taxon>Embryophyta</taxon>
        <taxon>Tracheophyta</taxon>
        <taxon>Spermatophyta</taxon>
        <taxon>Magnoliopsida</taxon>
        <taxon>eudicotyledons</taxon>
        <taxon>Gunneridae</taxon>
        <taxon>Pentapetalae</taxon>
        <taxon>rosids</taxon>
        <taxon>fabids</taxon>
        <taxon>Fabales</taxon>
        <taxon>Fabaceae</taxon>
        <taxon>Papilionoideae</taxon>
        <taxon>50 kb inversion clade</taxon>
        <taxon>NPAAA clade</taxon>
        <taxon>indigoferoid/millettioid clade</taxon>
        <taxon>Phaseoleae</taxon>
        <taxon>Psophocarpus</taxon>
    </lineage>
</organism>
<dbReference type="PANTHER" id="PTHR44573:SF5">
    <property type="entry name" value="2-METHYLENE-FURAN-3-ONE REDUCTASE-RELATED"/>
    <property type="match status" value="1"/>
</dbReference>
<evidence type="ECO:0000313" key="4">
    <source>
        <dbReference type="EMBL" id="KAK7407670.1"/>
    </source>
</evidence>
<dbReference type="Pfam" id="PF13602">
    <property type="entry name" value="ADH_zinc_N_2"/>
    <property type="match status" value="1"/>
</dbReference>
<sequence>MKSKFQRLIIFYQELILKLDHNVPIPLIKEDEVLLKVVAAALNPVDYMRAQGYFNNTDSPLPGMMLLCGGESGKSSEKIQGQWSRLLAHKPSNLSFVEAAGLPLTLITAYQGLERVHFSAGKSIHVLGGAGGLAKHPFGASRIAATSSTAKLELLRSFGADFTIDYTKENFEELGEKFDVVFDTVGQILKLKLINTTRLWRVKSARKELYGRDEITGRAAGPGGRLGCQRTTRLPADDSAASGRLGCRRDLLRYPFGQSERALKAFKESGKVVTIVLVQPVTPPAIPFLLTSDGAVLEKLKPQLESGKVRPVLDPKSPFPFSHTVEAFSHLKTNRAIGKSLTTLLFWSMVRFVTCFASEPAISISTVLYHSCLLPHNMILIRMVRHELLHQQNHLLHLLITIMSCW</sequence>
<dbReference type="Gene3D" id="3.40.50.720">
    <property type="entry name" value="NAD(P)-binding Rossmann-like Domain"/>
    <property type="match status" value="2"/>
</dbReference>